<evidence type="ECO:0000256" key="13">
    <source>
        <dbReference type="SAM" id="SignalP"/>
    </source>
</evidence>
<dbReference type="InterPro" id="IPR002509">
    <property type="entry name" value="NODB_dom"/>
</dbReference>
<feature type="signal peptide" evidence="13">
    <location>
        <begin position="1"/>
        <end position="17"/>
    </location>
</feature>
<dbReference type="PANTHER" id="PTHR46471">
    <property type="entry name" value="CHITIN DEACETYLASE"/>
    <property type="match status" value="1"/>
</dbReference>
<keyword evidence="3" id="KW-1003">Cell membrane</keyword>
<evidence type="ECO:0000256" key="7">
    <source>
        <dbReference type="ARBA" id="ARBA00022801"/>
    </source>
</evidence>
<keyword evidence="12" id="KW-0961">Cell wall biogenesis/degradation</keyword>
<evidence type="ECO:0000259" key="14">
    <source>
        <dbReference type="PROSITE" id="PS51677"/>
    </source>
</evidence>
<evidence type="ECO:0000313" key="16">
    <source>
        <dbReference type="Proteomes" id="UP000193986"/>
    </source>
</evidence>
<reference evidence="15 16" key="1">
    <citation type="submission" date="2016-07" db="EMBL/GenBank/DDBJ databases">
        <title>Pervasive Adenine N6-methylation of Active Genes in Fungi.</title>
        <authorList>
            <consortium name="DOE Joint Genome Institute"/>
            <person name="Mondo S.J."/>
            <person name="Dannebaum R.O."/>
            <person name="Kuo R.C."/>
            <person name="Labutti K."/>
            <person name="Haridas S."/>
            <person name="Kuo A."/>
            <person name="Salamov A."/>
            <person name="Ahrendt S.R."/>
            <person name="Lipzen A."/>
            <person name="Sullivan W."/>
            <person name="Andreopoulos W.B."/>
            <person name="Clum A."/>
            <person name="Lindquist E."/>
            <person name="Daum C."/>
            <person name="Ramamoorthy G.K."/>
            <person name="Gryganskyi A."/>
            <person name="Culley D."/>
            <person name="Magnuson J.K."/>
            <person name="James T.Y."/>
            <person name="O'Malley M.A."/>
            <person name="Stajich J.E."/>
            <person name="Spatafora J.W."/>
            <person name="Visel A."/>
            <person name="Grigoriev I.V."/>
        </authorList>
    </citation>
    <scope>NUCLEOTIDE SEQUENCE [LARGE SCALE GENOMIC DNA]</scope>
    <source>
        <strain evidence="15 16">68-887.2</strain>
    </source>
</reference>
<evidence type="ECO:0000256" key="4">
    <source>
        <dbReference type="ARBA" id="ARBA00022622"/>
    </source>
</evidence>
<evidence type="ECO:0000256" key="2">
    <source>
        <dbReference type="ARBA" id="ARBA00004609"/>
    </source>
</evidence>
<dbReference type="GO" id="GO:0005886">
    <property type="term" value="C:plasma membrane"/>
    <property type="evidence" value="ECO:0007669"/>
    <property type="project" value="UniProtKB-SubCell"/>
</dbReference>
<evidence type="ECO:0000256" key="1">
    <source>
        <dbReference type="ARBA" id="ARBA00001941"/>
    </source>
</evidence>
<gene>
    <name evidence="15" type="ORF">BCR39DRAFT_546584</name>
</gene>
<dbReference type="GO" id="GO:0005975">
    <property type="term" value="P:carbohydrate metabolic process"/>
    <property type="evidence" value="ECO:0007669"/>
    <property type="project" value="InterPro"/>
</dbReference>
<evidence type="ECO:0000256" key="10">
    <source>
        <dbReference type="ARBA" id="ARBA00023277"/>
    </source>
</evidence>
<dbReference type="GO" id="GO:0071555">
    <property type="term" value="P:cell wall organization"/>
    <property type="evidence" value="ECO:0007669"/>
    <property type="project" value="UniProtKB-KW"/>
</dbReference>
<comment type="cofactor">
    <cofactor evidence="1">
        <name>Co(2+)</name>
        <dbReference type="ChEBI" id="CHEBI:48828"/>
    </cofactor>
</comment>
<dbReference type="Gene3D" id="3.20.20.370">
    <property type="entry name" value="Glycoside hydrolase/deacetylase"/>
    <property type="match status" value="1"/>
</dbReference>
<dbReference type="GO" id="GO:0046872">
    <property type="term" value="F:metal ion binding"/>
    <property type="evidence" value="ECO:0007669"/>
    <property type="project" value="UniProtKB-KW"/>
</dbReference>
<evidence type="ECO:0000256" key="12">
    <source>
        <dbReference type="ARBA" id="ARBA00023316"/>
    </source>
</evidence>
<name>A0A1Y2APT9_9TREE</name>
<dbReference type="GO" id="GO:0016810">
    <property type="term" value="F:hydrolase activity, acting on carbon-nitrogen (but not peptide) bonds"/>
    <property type="evidence" value="ECO:0007669"/>
    <property type="project" value="InterPro"/>
</dbReference>
<dbReference type="STRING" id="71784.A0A1Y2APT9"/>
<dbReference type="SUPFAM" id="SSF88713">
    <property type="entry name" value="Glycoside hydrolase/deacetylase"/>
    <property type="match status" value="1"/>
</dbReference>
<feature type="domain" description="NodB homology" evidence="14">
    <location>
        <begin position="37"/>
        <end position="220"/>
    </location>
</feature>
<organism evidence="15 16">
    <name type="scientific">Naematelia encephala</name>
    <dbReference type="NCBI Taxonomy" id="71784"/>
    <lineage>
        <taxon>Eukaryota</taxon>
        <taxon>Fungi</taxon>
        <taxon>Dikarya</taxon>
        <taxon>Basidiomycota</taxon>
        <taxon>Agaricomycotina</taxon>
        <taxon>Tremellomycetes</taxon>
        <taxon>Tremellales</taxon>
        <taxon>Naemateliaceae</taxon>
        <taxon>Naematelia</taxon>
    </lineage>
</organism>
<comment type="caution">
    <text evidence="15">The sequence shown here is derived from an EMBL/GenBank/DDBJ whole genome shotgun (WGS) entry which is preliminary data.</text>
</comment>
<keyword evidence="5" id="KW-0479">Metal-binding</keyword>
<sequence length="249" mass="27804">MLTKILALAVLLAHITASPVEKRQDGVQVINNCEVSGQLALTYDDGPWNYEEDISNQFTAAGAKTTFFLNGNNYVCIYDRVDQIRALHAAEHTLGSHTWSHADLTTLSYDEIVSELEQVEDAFVKILGVKPLYFRPPYGSYNDQVLQILADRGYKKVILWTEDTGDANGESVQFSENVIDGINDFPNPHLVLEHSPIDTTHSQVVPYAISTLQERGWQLVAIDTCLGSNGEWPYEYVGEPGTPDDTWHC</sequence>
<protein>
    <submittedName>
        <fullName evidence="15">Putative deacetylase</fullName>
    </submittedName>
</protein>
<keyword evidence="4" id="KW-0336">GPI-anchor</keyword>
<dbReference type="Pfam" id="PF01522">
    <property type="entry name" value="Polysacc_deac_1"/>
    <property type="match status" value="1"/>
</dbReference>
<dbReference type="PANTHER" id="PTHR46471:SF2">
    <property type="entry name" value="CHITIN DEACETYLASE-RELATED"/>
    <property type="match status" value="1"/>
</dbReference>
<dbReference type="InterPro" id="IPR011330">
    <property type="entry name" value="Glyco_hydro/deAcase_b/a-brl"/>
</dbReference>
<evidence type="ECO:0000256" key="5">
    <source>
        <dbReference type="ARBA" id="ARBA00022723"/>
    </source>
</evidence>
<keyword evidence="16" id="KW-1185">Reference proteome</keyword>
<dbReference type="PROSITE" id="PS51677">
    <property type="entry name" value="NODB"/>
    <property type="match status" value="1"/>
</dbReference>
<evidence type="ECO:0000256" key="8">
    <source>
        <dbReference type="ARBA" id="ARBA00023136"/>
    </source>
</evidence>
<proteinExistence type="predicted"/>
<evidence type="ECO:0000256" key="11">
    <source>
        <dbReference type="ARBA" id="ARBA00023288"/>
    </source>
</evidence>
<evidence type="ECO:0000313" key="15">
    <source>
        <dbReference type="EMBL" id="ORY24583.1"/>
    </source>
</evidence>
<evidence type="ECO:0000256" key="9">
    <source>
        <dbReference type="ARBA" id="ARBA00023180"/>
    </source>
</evidence>
<evidence type="ECO:0000256" key="3">
    <source>
        <dbReference type="ARBA" id="ARBA00022475"/>
    </source>
</evidence>
<keyword evidence="9" id="KW-0325">Glycoprotein</keyword>
<keyword evidence="8" id="KW-0472">Membrane</keyword>
<evidence type="ECO:0000256" key="6">
    <source>
        <dbReference type="ARBA" id="ARBA00022729"/>
    </source>
</evidence>
<keyword evidence="6 13" id="KW-0732">Signal</keyword>
<dbReference type="GO" id="GO:0098552">
    <property type="term" value="C:side of membrane"/>
    <property type="evidence" value="ECO:0007669"/>
    <property type="project" value="UniProtKB-KW"/>
</dbReference>
<dbReference type="AlphaFoldDB" id="A0A1Y2APT9"/>
<keyword evidence="11" id="KW-0449">Lipoprotein</keyword>
<accession>A0A1Y2APT9</accession>
<keyword evidence="7" id="KW-0378">Hydrolase</keyword>
<dbReference type="Proteomes" id="UP000193986">
    <property type="component" value="Unassembled WGS sequence"/>
</dbReference>
<dbReference type="EMBL" id="MCFC01000066">
    <property type="protein sequence ID" value="ORY24583.1"/>
    <property type="molecule type" value="Genomic_DNA"/>
</dbReference>
<keyword evidence="10" id="KW-0119">Carbohydrate metabolism</keyword>
<dbReference type="OrthoDB" id="2125469at2759"/>
<dbReference type="InParanoid" id="A0A1Y2APT9"/>
<feature type="chain" id="PRO_5012756500" evidence="13">
    <location>
        <begin position="18"/>
        <end position="249"/>
    </location>
</feature>
<dbReference type="CDD" id="cd10951">
    <property type="entry name" value="CE4_ClCDA_like"/>
    <property type="match status" value="1"/>
</dbReference>
<comment type="subcellular location">
    <subcellularLocation>
        <location evidence="2">Cell membrane</location>
        <topology evidence="2">Lipid-anchor</topology>
        <topology evidence="2">GPI-anchor</topology>
    </subcellularLocation>
</comment>